<dbReference type="PANTHER" id="PTHR48043:SF145">
    <property type="entry name" value="FI06409P-RELATED"/>
    <property type="match status" value="1"/>
</dbReference>
<keyword evidence="3" id="KW-0472">Membrane</keyword>
<organism evidence="5">
    <name type="scientific">Tetraselmis sp. GSL018</name>
    <dbReference type="NCBI Taxonomy" id="582737"/>
    <lineage>
        <taxon>Eukaryota</taxon>
        <taxon>Viridiplantae</taxon>
        <taxon>Chlorophyta</taxon>
        <taxon>core chlorophytes</taxon>
        <taxon>Chlorodendrophyceae</taxon>
        <taxon>Chlorodendrales</taxon>
        <taxon>Chlorodendraceae</taxon>
        <taxon>Tetraselmis</taxon>
    </lineage>
</organism>
<evidence type="ECO:0000313" key="4">
    <source>
        <dbReference type="EMBL" id="JAC61322.1"/>
    </source>
</evidence>
<gene>
    <name evidence="5" type="primary">UGT8</name>
    <name evidence="4" type="ORF">TSPGSL018_26571</name>
    <name evidence="5" type="ORF">TSPGSL018_5515</name>
</gene>
<sequence>MHSLVSIGQELCLRGHNVTVASFGKDGESKTRKYSNGCALRYVSLGPNPLSKKDLAEAISNKLATTNNTFLQAKNAAKYIFSRVYGKLDGPVEKLLSQGVVSPNFAILTLPLGGLPSIMNRYGIDFAINLPTSLMPPAADQVAAWVPPPFVSETVEQLSYLSRSAVVVFNVVLHLGRHFGSLLGFIPDQAGELNIRHIRGKLWLINSIPGLDYPQPLPPLVQYTGPMINTDAMDGVERMPPEVDSFLGSVPPDKPVVYVSYGTVAVLSEDLVRHISAQFTGEDFYVVWALPKSQQNGLPKQLPRNVFVHHWIPTPRILANPKVRVFVSHCGGNSVSESIALGVPIVGYPQFGDQLPNCARLASSGAGIAAKPQSWLRKDHVLKVLQDPTYEQRAKALGRLFKLYGGVNRAADLIEADVRGDLEMLITPPDVSFSSWFFLNGYDLLVFLAVLCSLLPWFVSSFIRHCLAALWTAKRSRAAKAHSA</sequence>
<keyword evidence="2 5" id="KW-0808">Transferase</keyword>
<dbReference type="Gene3D" id="3.40.50.2000">
    <property type="entry name" value="Glycogen Phosphorylase B"/>
    <property type="match status" value="2"/>
</dbReference>
<name>A0A061SE24_9CHLO</name>
<proteinExistence type="predicted"/>
<reference evidence="5" key="1">
    <citation type="submission" date="2014-05" db="EMBL/GenBank/DDBJ databases">
        <title>The transcriptome of the halophilic microalga Tetraselmis sp. GSL018 isolated from the Great Salt Lake, Utah.</title>
        <authorList>
            <person name="Jinkerson R.E."/>
            <person name="D'Adamo S."/>
            <person name="Posewitz M.C."/>
        </authorList>
    </citation>
    <scope>NUCLEOTIDE SEQUENCE</scope>
    <source>
        <strain evidence="5">GSL018</strain>
    </source>
</reference>
<feature type="transmembrane region" description="Helical" evidence="3">
    <location>
        <begin position="444"/>
        <end position="467"/>
    </location>
</feature>
<dbReference type="InterPro" id="IPR002213">
    <property type="entry name" value="UDP_glucos_trans"/>
</dbReference>
<dbReference type="EMBL" id="GBEZ01025807">
    <property type="protein sequence ID" value="JAC61322.1"/>
    <property type="molecule type" value="Transcribed_RNA"/>
</dbReference>
<dbReference type="InterPro" id="IPR050271">
    <property type="entry name" value="UDP-glycosyltransferase"/>
</dbReference>
<keyword evidence="3" id="KW-1133">Transmembrane helix</keyword>
<keyword evidence="3" id="KW-0812">Transmembrane</keyword>
<dbReference type="Pfam" id="PF00201">
    <property type="entry name" value="UDPGT"/>
    <property type="match status" value="1"/>
</dbReference>
<dbReference type="SUPFAM" id="SSF53756">
    <property type="entry name" value="UDP-Glycosyltransferase/glycogen phosphorylase"/>
    <property type="match status" value="1"/>
</dbReference>
<dbReference type="CDD" id="cd03784">
    <property type="entry name" value="GT1_Gtf-like"/>
    <property type="match status" value="1"/>
</dbReference>
<evidence type="ECO:0000313" key="5">
    <source>
        <dbReference type="EMBL" id="JAC82538.1"/>
    </source>
</evidence>
<accession>A0A061SE24</accession>
<dbReference type="GO" id="GO:0008194">
    <property type="term" value="F:UDP-glycosyltransferase activity"/>
    <property type="evidence" value="ECO:0007669"/>
    <property type="project" value="InterPro"/>
</dbReference>
<dbReference type="PANTHER" id="PTHR48043">
    <property type="entry name" value="EG:EG0003.4 PROTEIN-RELATED"/>
    <property type="match status" value="1"/>
</dbReference>
<evidence type="ECO:0000256" key="3">
    <source>
        <dbReference type="SAM" id="Phobius"/>
    </source>
</evidence>
<evidence type="ECO:0000256" key="1">
    <source>
        <dbReference type="ARBA" id="ARBA00022676"/>
    </source>
</evidence>
<evidence type="ECO:0000256" key="2">
    <source>
        <dbReference type="ARBA" id="ARBA00022679"/>
    </source>
</evidence>
<keyword evidence="1 5" id="KW-0328">Glycosyltransferase</keyword>
<dbReference type="AlphaFoldDB" id="A0A061SE24"/>
<dbReference type="EMBL" id="GBEZ01002527">
    <property type="protein sequence ID" value="JAC82538.1"/>
    <property type="molecule type" value="Transcribed_RNA"/>
</dbReference>
<protein>
    <submittedName>
        <fullName evidence="5">2-hydroxyacylsphingosine 1-beta-galactosyltransferase</fullName>
    </submittedName>
</protein>